<evidence type="ECO:0000256" key="8">
    <source>
        <dbReference type="SAM" id="Coils"/>
    </source>
</evidence>
<evidence type="ECO:0000313" key="11">
    <source>
        <dbReference type="WBParaSite" id="SPAL_0000147600.1"/>
    </source>
</evidence>
<dbReference type="WBParaSite" id="SPAL_0000147600.1">
    <property type="protein sequence ID" value="SPAL_0000147600.1"/>
    <property type="gene ID" value="SPAL_0000147600"/>
</dbReference>
<proteinExistence type="predicted"/>
<dbReference type="GO" id="GO:0032456">
    <property type="term" value="P:endocytic recycling"/>
    <property type="evidence" value="ECO:0007669"/>
    <property type="project" value="TreeGrafter"/>
</dbReference>
<dbReference type="GO" id="GO:0032154">
    <property type="term" value="C:cleavage furrow"/>
    <property type="evidence" value="ECO:0007669"/>
    <property type="project" value="UniProtKB-SubCell"/>
</dbReference>
<accession>A0A0N5B5Y6</accession>
<keyword evidence="6 8" id="KW-0175">Coiled coil</keyword>
<dbReference type="Pfam" id="PF09457">
    <property type="entry name" value="RBD-FIP"/>
    <property type="match status" value="1"/>
</dbReference>
<feature type="domain" description="FIP-RBD" evidence="9">
    <location>
        <begin position="300"/>
        <end position="362"/>
    </location>
</feature>
<keyword evidence="4" id="KW-0813">Transport</keyword>
<reference evidence="11" key="1">
    <citation type="submission" date="2017-02" db="UniProtKB">
        <authorList>
            <consortium name="WormBaseParasite"/>
        </authorList>
    </citation>
    <scope>IDENTIFICATION</scope>
</reference>
<dbReference type="SUPFAM" id="SSF144270">
    <property type="entry name" value="Eferin C-derminal domain-like"/>
    <property type="match status" value="1"/>
</dbReference>
<dbReference type="PROSITE" id="PS51511">
    <property type="entry name" value="FIP_RBD"/>
    <property type="match status" value="1"/>
</dbReference>
<dbReference type="Gene3D" id="1.20.5.2440">
    <property type="match status" value="1"/>
</dbReference>
<dbReference type="GO" id="GO:0030496">
    <property type="term" value="C:midbody"/>
    <property type="evidence" value="ECO:0007669"/>
    <property type="project" value="UniProtKB-SubCell"/>
</dbReference>
<dbReference type="PANTHER" id="PTHR15726">
    <property type="entry name" value="RAB11-FAMILY INTERACTING PROTEIN"/>
    <property type="match status" value="1"/>
</dbReference>
<keyword evidence="5" id="KW-0967">Endosome</keyword>
<dbReference type="STRING" id="174720.A0A0N5B5Y6"/>
<dbReference type="Pfam" id="PF25450">
    <property type="entry name" value="Rab11-FIP3"/>
    <property type="match status" value="1"/>
</dbReference>
<evidence type="ECO:0000256" key="3">
    <source>
        <dbReference type="ARBA" id="ARBA00004654"/>
    </source>
</evidence>
<dbReference type="GO" id="GO:0055038">
    <property type="term" value="C:recycling endosome membrane"/>
    <property type="evidence" value="ECO:0007669"/>
    <property type="project" value="UniProtKB-SubCell"/>
</dbReference>
<dbReference type="InterPro" id="IPR037245">
    <property type="entry name" value="FIP-RBD_C_sf"/>
</dbReference>
<name>A0A0N5B5Y6_STREA</name>
<evidence type="ECO:0000256" key="6">
    <source>
        <dbReference type="ARBA" id="ARBA00023054"/>
    </source>
</evidence>
<evidence type="ECO:0000256" key="5">
    <source>
        <dbReference type="ARBA" id="ARBA00022753"/>
    </source>
</evidence>
<keyword evidence="7" id="KW-0472">Membrane</keyword>
<dbReference type="Proteomes" id="UP000046392">
    <property type="component" value="Unplaced"/>
</dbReference>
<keyword evidence="10" id="KW-1185">Reference proteome</keyword>
<dbReference type="InterPro" id="IPR051977">
    <property type="entry name" value="Rab11-interacting_regulator"/>
</dbReference>
<dbReference type="AlphaFoldDB" id="A0A0N5B5Y6"/>
<sequence length="381" mass="44607">MTNTYHFILPRYLILSSKETLSAEPTTPNIMRLTSSPSSASVASRLYFNGQRSSRRTSFGSEPELMNFSDSEYQTEINDISSQISTLGRRVTEMEDLQTATNEENARLKTENAVMSQRVHILEEQLAQCELRWKEKLDDEIMRSRDTLKRCEIEKQLELERCTSDNRILEKDLSYAKKEKSKLEEEMKKMEKQLNNLSKKVDELQFHCENLEEEKKEISKKFQEYQYERQNDLMNNSEMMDELTRENEELRQKSHGISRHGSIFNQISILEEENVELKNEMRRLMQQNEDLQAELLHDSVMKGRHLLEDNIASLADELNGKDTTELMKALKEQEICNQQLRTYINGILMRVIEIHPEILEIKDEELSSNKNTKTSESSSSS</sequence>
<feature type="coiled-coil region" evidence="8">
    <location>
        <begin position="105"/>
        <end position="294"/>
    </location>
</feature>
<dbReference type="InterPro" id="IPR057316">
    <property type="entry name" value="Rab11-FIP3/4_dom"/>
</dbReference>
<protein>
    <submittedName>
        <fullName evidence="11">FIP-RBD domain-containing protein</fullName>
    </submittedName>
</protein>
<dbReference type="PANTHER" id="PTHR15726:SF7">
    <property type="entry name" value="NUCLEAR FALLOUT, ISOFORM J"/>
    <property type="match status" value="1"/>
</dbReference>
<dbReference type="GO" id="GO:0032465">
    <property type="term" value="P:regulation of cytokinesis"/>
    <property type="evidence" value="ECO:0007669"/>
    <property type="project" value="TreeGrafter"/>
</dbReference>
<evidence type="ECO:0000259" key="9">
    <source>
        <dbReference type="PROSITE" id="PS51511"/>
    </source>
</evidence>
<organism evidence="10 11">
    <name type="scientific">Strongyloides papillosus</name>
    <name type="common">Intestinal threadworm</name>
    <dbReference type="NCBI Taxonomy" id="174720"/>
    <lineage>
        <taxon>Eukaryota</taxon>
        <taxon>Metazoa</taxon>
        <taxon>Ecdysozoa</taxon>
        <taxon>Nematoda</taxon>
        <taxon>Chromadorea</taxon>
        <taxon>Rhabditida</taxon>
        <taxon>Tylenchina</taxon>
        <taxon>Panagrolaimomorpha</taxon>
        <taxon>Strongyloidoidea</taxon>
        <taxon>Strongyloididae</taxon>
        <taxon>Strongyloides</taxon>
    </lineage>
</organism>
<evidence type="ECO:0000256" key="1">
    <source>
        <dbReference type="ARBA" id="ARBA00004214"/>
    </source>
</evidence>
<dbReference type="InterPro" id="IPR019018">
    <property type="entry name" value="Rab-bd_FIP-RBD"/>
</dbReference>
<evidence type="ECO:0000313" key="10">
    <source>
        <dbReference type="Proteomes" id="UP000046392"/>
    </source>
</evidence>
<dbReference type="GO" id="GO:0030139">
    <property type="term" value="C:endocytic vesicle"/>
    <property type="evidence" value="ECO:0007669"/>
    <property type="project" value="TreeGrafter"/>
</dbReference>
<evidence type="ECO:0000256" key="2">
    <source>
        <dbReference type="ARBA" id="ARBA00004626"/>
    </source>
</evidence>
<comment type="subcellular location">
    <subcellularLocation>
        <location evidence="2">Cleavage furrow</location>
    </subcellularLocation>
    <subcellularLocation>
        <location evidence="1">Midbody</location>
    </subcellularLocation>
    <subcellularLocation>
        <location evidence="3">Recycling endosome membrane</location>
        <topology evidence="3">Peripheral membrane protein</topology>
    </subcellularLocation>
</comment>
<evidence type="ECO:0000256" key="7">
    <source>
        <dbReference type="ARBA" id="ARBA00023136"/>
    </source>
</evidence>
<evidence type="ECO:0000256" key="4">
    <source>
        <dbReference type="ARBA" id="ARBA00022448"/>
    </source>
</evidence>